<dbReference type="RefSeq" id="XP_003688461.1">
    <property type="nucleotide sequence ID" value="XM_003688413.1"/>
</dbReference>
<evidence type="ECO:0000256" key="1">
    <source>
        <dbReference type="SAM" id="MobiDB-lite"/>
    </source>
</evidence>
<dbReference type="AlphaFoldDB" id="G8C1J9"/>
<feature type="compositionally biased region" description="Basic and acidic residues" evidence="1">
    <location>
        <begin position="160"/>
        <end position="170"/>
    </location>
</feature>
<dbReference type="GeneID" id="11530718"/>
<dbReference type="PANTHER" id="PTHR38645:SF1">
    <property type="entry name" value="YALI0F12243P"/>
    <property type="match status" value="1"/>
</dbReference>
<keyword evidence="3" id="KW-1185">Reference proteome</keyword>
<dbReference type="EMBL" id="HE612870">
    <property type="protein sequence ID" value="CCE66027.1"/>
    <property type="molecule type" value="Genomic_DNA"/>
</dbReference>
<dbReference type="InterPro" id="IPR029196">
    <property type="entry name" value="HAPSTR1-like"/>
</dbReference>
<dbReference type="KEGG" id="tpf:TPHA_0O00570"/>
<evidence type="ECO:0000313" key="2">
    <source>
        <dbReference type="EMBL" id="CCE66027.1"/>
    </source>
</evidence>
<reference evidence="2 3" key="1">
    <citation type="journal article" date="2011" name="Proc. Natl. Acad. Sci. U.S.A.">
        <title>Evolutionary erosion of yeast sex chromosomes by mating-type switching accidents.</title>
        <authorList>
            <person name="Gordon J.L."/>
            <person name="Armisen D."/>
            <person name="Proux-Wera E."/>
            <person name="Oheigeartaigh S.S."/>
            <person name="Byrne K.P."/>
            <person name="Wolfe K.H."/>
        </authorList>
    </citation>
    <scope>NUCLEOTIDE SEQUENCE [LARGE SCALE GENOMIC DNA]</scope>
    <source>
        <strain evidence="3">ATCC 24235 / CBS 4417 / NBRC 1672 / NRRL Y-8282 / UCD 70-5</strain>
    </source>
</reference>
<dbReference type="eggNOG" id="ENOG502S6F0">
    <property type="taxonomic scope" value="Eukaryota"/>
</dbReference>
<feature type="compositionally biased region" description="Basic and acidic residues" evidence="1">
    <location>
        <begin position="124"/>
        <end position="143"/>
    </location>
</feature>
<evidence type="ECO:0000313" key="3">
    <source>
        <dbReference type="Proteomes" id="UP000005666"/>
    </source>
</evidence>
<protein>
    <submittedName>
        <fullName evidence="2">Uncharacterized protein</fullName>
    </submittedName>
</protein>
<proteinExistence type="predicted"/>
<dbReference type="Pfam" id="PF15251">
    <property type="entry name" value="TAPR1-like"/>
    <property type="match status" value="1"/>
</dbReference>
<gene>
    <name evidence="2" type="primary">TPHA0O00570</name>
    <name evidence="2" type="ordered locus">TPHA_0O00570</name>
</gene>
<dbReference type="Proteomes" id="UP000005666">
    <property type="component" value="Chromosome 15"/>
</dbReference>
<accession>G8C1J9</accession>
<feature type="compositionally biased region" description="Acidic residues" evidence="1">
    <location>
        <begin position="146"/>
        <end position="158"/>
    </location>
</feature>
<dbReference type="HOGENOM" id="CLU_1571696_0_0_1"/>
<dbReference type="OrthoDB" id="21418at2759"/>
<dbReference type="PANTHER" id="PTHR38645">
    <property type="entry name" value="CHROMOSOME 9, WHOLE GENOME SHOTGUN SEQUENCE"/>
    <property type="match status" value="1"/>
</dbReference>
<organism evidence="2 3">
    <name type="scientific">Tetrapisispora phaffii (strain ATCC 24235 / CBS 4417 / NBRC 1672 / NRRL Y-8282 / UCD 70-5)</name>
    <name type="common">Yeast</name>
    <name type="synonym">Fabospora phaffii</name>
    <dbReference type="NCBI Taxonomy" id="1071381"/>
    <lineage>
        <taxon>Eukaryota</taxon>
        <taxon>Fungi</taxon>
        <taxon>Dikarya</taxon>
        <taxon>Ascomycota</taxon>
        <taxon>Saccharomycotina</taxon>
        <taxon>Saccharomycetes</taxon>
        <taxon>Saccharomycetales</taxon>
        <taxon>Saccharomycetaceae</taxon>
        <taxon>Tetrapisispora</taxon>
    </lineage>
</organism>
<sequence>MEKLQNLEACLPPEQPPTVQTIDHLQNEISREFKSAANSVAKLYRLSNEKKSLLQHKGYLDCIDDILQTIHDGKEETSVHDIELWCMKKRNELLGPKSNFNFDKNSDNNKKEKEYQLSMIPLSIERDKTKERQNVSRTNRDGGSEITDDIDLNDDLFEMEGGHTEKRPKL</sequence>
<name>G8C1J9_TETPH</name>
<feature type="region of interest" description="Disordered" evidence="1">
    <location>
        <begin position="124"/>
        <end position="170"/>
    </location>
</feature>